<dbReference type="PROSITE" id="PS50853">
    <property type="entry name" value="FN3"/>
    <property type="match status" value="3"/>
</dbReference>
<comment type="caution">
    <text evidence="4">The sequence shown here is derived from an EMBL/GenBank/DDBJ whole genome shotgun (WGS) entry which is preliminary data.</text>
</comment>
<dbReference type="InterPro" id="IPR050991">
    <property type="entry name" value="ECM_Regulatory_Proteins"/>
</dbReference>
<dbReference type="EMBL" id="RHFK02000851">
    <property type="protein sequence ID" value="TWW53001.1"/>
    <property type="molecule type" value="Genomic_DNA"/>
</dbReference>
<keyword evidence="1" id="KW-0677">Repeat</keyword>
<evidence type="ECO:0000313" key="5">
    <source>
        <dbReference type="Proteomes" id="UP000324091"/>
    </source>
</evidence>
<dbReference type="Pfam" id="PF00041">
    <property type="entry name" value="fn3"/>
    <property type="match status" value="3"/>
</dbReference>
<keyword evidence="5" id="KW-1185">Reference proteome</keyword>
<sequence>MQNRNENVSKPSGEIPHGGGNAVSPAPFCRSVPPQEAIRVLSVEQDSVTLAFPLTSTSAGYKLQVDYSSDSHAGSLVMEDYKAVQVPNLRPGCKYTFTIKRIAEDGRQSIATSLWASTDIGSLTQIKVYHTSLDSLSLRWTPPAGEVKKYMVTCRKGQEIVQELTTTDPHITVTDLEPEEFYNLEVSAEFVNGRISKPAMTTGCTRDDRPTDVSVHRVSQYSLLMLWTPPAGEVKKYMVTCRKGQKIVQELTTTDPHITVTDLEPEEFYNLEVSAEFVNGRISKPAMTTGWTRVPPQEAIRVLSVEQDSVTLGFPLTSTSAGYKLQVDYSSDSHAGSLVMEDYKAVQVPNLRPDCKYTFTIKRIAEDGRQSIASSLWASTDIGSLTQIKVYHTSLDSLSLRWTPPAGEVKNYLVTCRKGQEIVQELTTTDPHITVTDLEPKEFYDLEVSAEL</sequence>
<proteinExistence type="predicted"/>
<feature type="domain" description="Fibronectin type-III" evidence="3">
    <location>
        <begin position="122"/>
        <end position="208"/>
    </location>
</feature>
<gene>
    <name evidence="4" type="ORF">D4764_0222110</name>
</gene>
<dbReference type="Proteomes" id="UP000324091">
    <property type="component" value="Unassembled WGS sequence"/>
</dbReference>
<evidence type="ECO:0000256" key="1">
    <source>
        <dbReference type="ARBA" id="ARBA00022737"/>
    </source>
</evidence>
<feature type="region of interest" description="Disordered" evidence="2">
    <location>
        <begin position="1"/>
        <end position="28"/>
    </location>
</feature>
<dbReference type="CDD" id="cd00063">
    <property type="entry name" value="FN3"/>
    <property type="match status" value="3"/>
</dbReference>
<dbReference type="InterPro" id="IPR036116">
    <property type="entry name" value="FN3_sf"/>
</dbReference>
<feature type="domain" description="Fibronectin type-III" evidence="3">
    <location>
        <begin position="209"/>
        <end position="297"/>
    </location>
</feature>
<dbReference type="PANTHER" id="PTHR46708:SF11">
    <property type="entry name" value="RECEPTOR-TYPE TYROSINE-PROTEIN PHOSPHATASE ETA-LIKE"/>
    <property type="match status" value="1"/>
</dbReference>
<feature type="compositionally biased region" description="Polar residues" evidence="2">
    <location>
        <begin position="1"/>
        <end position="10"/>
    </location>
</feature>
<dbReference type="Gene3D" id="2.60.40.10">
    <property type="entry name" value="Immunoglobulins"/>
    <property type="match status" value="3"/>
</dbReference>
<dbReference type="PANTHER" id="PTHR46708">
    <property type="entry name" value="TENASCIN"/>
    <property type="match status" value="1"/>
</dbReference>
<dbReference type="InterPro" id="IPR003961">
    <property type="entry name" value="FN3_dom"/>
</dbReference>
<dbReference type="InterPro" id="IPR013783">
    <property type="entry name" value="Ig-like_fold"/>
</dbReference>
<reference evidence="4 5" key="1">
    <citation type="submission" date="2019-04" db="EMBL/GenBank/DDBJ databases">
        <title>Chromosome genome assembly for Takifugu flavidus.</title>
        <authorList>
            <person name="Xiao S."/>
        </authorList>
    </citation>
    <scope>NUCLEOTIDE SEQUENCE [LARGE SCALE GENOMIC DNA]</scope>
    <source>
        <strain evidence="4">HTHZ2018</strain>
        <tissue evidence="4">Muscle</tissue>
    </source>
</reference>
<protein>
    <recommendedName>
        <fullName evidence="3">Fibronectin type-III domain-containing protein</fullName>
    </recommendedName>
</protein>
<accession>A0A5C6MEM8</accession>
<name>A0A5C6MEM8_9TELE</name>
<evidence type="ECO:0000259" key="3">
    <source>
        <dbReference type="PROSITE" id="PS50853"/>
    </source>
</evidence>
<dbReference type="SUPFAM" id="SSF49265">
    <property type="entry name" value="Fibronectin type III"/>
    <property type="match status" value="2"/>
</dbReference>
<dbReference type="SMART" id="SM00060">
    <property type="entry name" value="FN3"/>
    <property type="match status" value="5"/>
</dbReference>
<dbReference type="AlphaFoldDB" id="A0A5C6MEM8"/>
<organism evidence="4 5">
    <name type="scientific">Takifugu flavidus</name>
    <name type="common">sansaifugu</name>
    <dbReference type="NCBI Taxonomy" id="433684"/>
    <lineage>
        <taxon>Eukaryota</taxon>
        <taxon>Metazoa</taxon>
        <taxon>Chordata</taxon>
        <taxon>Craniata</taxon>
        <taxon>Vertebrata</taxon>
        <taxon>Euteleostomi</taxon>
        <taxon>Actinopterygii</taxon>
        <taxon>Neopterygii</taxon>
        <taxon>Teleostei</taxon>
        <taxon>Neoteleostei</taxon>
        <taxon>Acanthomorphata</taxon>
        <taxon>Eupercaria</taxon>
        <taxon>Tetraodontiformes</taxon>
        <taxon>Tetradontoidea</taxon>
        <taxon>Tetraodontidae</taxon>
        <taxon>Takifugu</taxon>
    </lineage>
</organism>
<evidence type="ECO:0000256" key="2">
    <source>
        <dbReference type="SAM" id="MobiDB-lite"/>
    </source>
</evidence>
<feature type="domain" description="Fibronectin type-III" evidence="3">
    <location>
        <begin position="384"/>
        <end position="452"/>
    </location>
</feature>
<evidence type="ECO:0000313" key="4">
    <source>
        <dbReference type="EMBL" id="TWW53001.1"/>
    </source>
</evidence>